<organism evidence="3 4">
    <name type="scientific">Streptomyces atrovirens</name>
    <dbReference type="NCBI Taxonomy" id="285556"/>
    <lineage>
        <taxon>Bacteria</taxon>
        <taxon>Bacillati</taxon>
        <taxon>Actinomycetota</taxon>
        <taxon>Actinomycetes</taxon>
        <taxon>Kitasatosporales</taxon>
        <taxon>Streptomycetaceae</taxon>
        <taxon>Streptomyces</taxon>
    </lineage>
</organism>
<evidence type="ECO:0000256" key="2">
    <source>
        <dbReference type="SAM" id="MobiDB-lite"/>
    </source>
</evidence>
<dbReference type="EMBL" id="JBHSKN010000014">
    <property type="protein sequence ID" value="MFC5241238.1"/>
    <property type="molecule type" value="Genomic_DNA"/>
</dbReference>
<dbReference type="Gene3D" id="3.30.420.40">
    <property type="match status" value="2"/>
</dbReference>
<evidence type="ECO:0000256" key="1">
    <source>
        <dbReference type="ARBA" id="ARBA00006479"/>
    </source>
</evidence>
<name>A0ABW0DQX1_9ACTN</name>
<dbReference type="Proteomes" id="UP001596035">
    <property type="component" value="Unassembled WGS sequence"/>
</dbReference>
<keyword evidence="4" id="KW-1185">Reference proteome</keyword>
<dbReference type="SUPFAM" id="SSF53067">
    <property type="entry name" value="Actin-like ATPase domain"/>
    <property type="match status" value="1"/>
</dbReference>
<feature type="compositionally biased region" description="Low complexity" evidence="2">
    <location>
        <begin position="25"/>
        <end position="35"/>
    </location>
</feature>
<dbReference type="PANTHER" id="PTHR18964:SF149">
    <property type="entry name" value="BIFUNCTIONAL UDP-N-ACETYLGLUCOSAMINE 2-EPIMERASE_N-ACETYLMANNOSAMINE KINASE"/>
    <property type="match status" value="1"/>
</dbReference>
<dbReference type="Pfam" id="PF00480">
    <property type="entry name" value="ROK"/>
    <property type="match status" value="1"/>
</dbReference>
<evidence type="ECO:0000313" key="4">
    <source>
        <dbReference type="Proteomes" id="UP001596035"/>
    </source>
</evidence>
<dbReference type="InterPro" id="IPR043129">
    <property type="entry name" value="ATPase_NBD"/>
</dbReference>
<dbReference type="PANTHER" id="PTHR18964">
    <property type="entry name" value="ROK (REPRESSOR, ORF, KINASE) FAMILY"/>
    <property type="match status" value="1"/>
</dbReference>
<dbReference type="InterPro" id="IPR000600">
    <property type="entry name" value="ROK"/>
</dbReference>
<feature type="region of interest" description="Disordered" evidence="2">
    <location>
        <begin position="13"/>
        <end position="38"/>
    </location>
</feature>
<proteinExistence type="inferred from homology"/>
<dbReference type="RefSeq" id="WP_344556211.1">
    <property type="nucleotide sequence ID" value="NZ_BAAATG010000006.1"/>
</dbReference>
<evidence type="ECO:0000313" key="3">
    <source>
        <dbReference type="EMBL" id="MFC5241238.1"/>
    </source>
</evidence>
<comment type="similarity">
    <text evidence="1">Belongs to the ROK (NagC/XylR) family.</text>
</comment>
<reference evidence="4" key="1">
    <citation type="journal article" date="2019" name="Int. J. Syst. Evol. Microbiol.">
        <title>The Global Catalogue of Microorganisms (GCM) 10K type strain sequencing project: providing services to taxonomists for standard genome sequencing and annotation.</title>
        <authorList>
            <consortium name="The Broad Institute Genomics Platform"/>
            <consortium name="The Broad Institute Genome Sequencing Center for Infectious Disease"/>
            <person name="Wu L."/>
            <person name="Ma J."/>
        </authorList>
    </citation>
    <scope>NUCLEOTIDE SEQUENCE [LARGE SCALE GENOMIC DNA]</scope>
    <source>
        <strain evidence="4">CGMCC 4.7131</strain>
    </source>
</reference>
<comment type="caution">
    <text evidence="3">The sequence shown here is derived from an EMBL/GenBank/DDBJ whole genome shotgun (WGS) entry which is preliminary data.</text>
</comment>
<accession>A0ABW0DQX1</accession>
<sequence>MTIPRSDRLAAVTTADGPLTDHPADAAPAAHRAGPGRSGDVFTVLDVGGTTLRTGSYDPATAAVSRVRRVPVEGLARHPGDSVAGLQRRVVDQIADEIGRHTAGSAPRAVGVAFAGPISAGGLVLAAPTVWGRRGAPLPLGELLTERIGVPVVVVNDLTAAAWRRAATETEPFCLITVSSGIGNKVFRGGEVLLDADGHGGELGHWVCDPSPEAPLCDCGARGHLGAVASGRGVLAAVRRAADADPAGFARSRLAAHCGGRVPGVDNPAIAAAVREGDAFTTEVLRGTLTRLAQAIGAVFASIGVCRYVLMGGFALAVGETYRKLLVDELVRLGCFGLDADAVDAMVSLGEPDDDHGLIGVGRLLADRISLPPRAGAR</sequence>
<protein>
    <submittedName>
        <fullName evidence="3">ROK family protein</fullName>
    </submittedName>
</protein>
<gene>
    <name evidence="3" type="ORF">ACFPWV_15150</name>
</gene>